<evidence type="ECO:0000313" key="1">
    <source>
        <dbReference type="EMBL" id="MFC5223395.1"/>
    </source>
</evidence>
<evidence type="ECO:0000313" key="2">
    <source>
        <dbReference type="Proteomes" id="UP001596156"/>
    </source>
</evidence>
<dbReference type="EMBL" id="JBHSKL010000003">
    <property type="protein sequence ID" value="MFC5223395.1"/>
    <property type="molecule type" value="Genomic_DNA"/>
</dbReference>
<accession>A0ABW0D2R9</accession>
<gene>
    <name evidence="1" type="ORF">ACFPN6_02030</name>
</gene>
<proteinExistence type="predicted"/>
<dbReference type="Proteomes" id="UP001596156">
    <property type="component" value="Unassembled WGS sequence"/>
</dbReference>
<name>A0ABW0D2R9_STRFI</name>
<protein>
    <submittedName>
        <fullName evidence="1">Uncharacterized protein</fullName>
    </submittedName>
</protein>
<keyword evidence="2" id="KW-1185">Reference proteome</keyword>
<comment type="caution">
    <text evidence="1">The sequence shown here is derived from an EMBL/GenBank/DDBJ whole genome shotgun (WGS) entry which is preliminary data.</text>
</comment>
<organism evidence="1 2">
    <name type="scientific">Streptomyces fimbriatus</name>
    <dbReference type="NCBI Taxonomy" id="68197"/>
    <lineage>
        <taxon>Bacteria</taxon>
        <taxon>Bacillati</taxon>
        <taxon>Actinomycetota</taxon>
        <taxon>Actinomycetes</taxon>
        <taxon>Kitasatosporales</taxon>
        <taxon>Streptomycetaceae</taxon>
        <taxon>Streptomyces</taxon>
    </lineage>
</organism>
<dbReference type="RefSeq" id="WP_344643036.1">
    <property type="nucleotide sequence ID" value="NZ_BAAASS010000003.1"/>
</dbReference>
<reference evidence="2" key="1">
    <citation type="journal article" date="2019" name="Int. J. Syst. Evol. Microbiol.">
        <title>The Global Catalogue of Microorganisms (GCM) 10K type strain sequencing project: providing services to taxonomists for standard genome sequencing and annotation.</title>
        <authorList>
            <consortium name="The Broad Institute Genomics Platform"/>
            <consortium name="The Broad Institute Genome Sequencing Center for Infectious Disease"/>
            <person name="Wu L."/>
            <person name="Ma J."/>
        </authorList>
    </citation>
    <scope>NUCLEOTIDE SEQUENCE [LARGE SCALE GENOMIC DNA]</scope>
    <source>
        <strain evidence="2">CCM 8479</strain>
    </source>
</reference>
<sequence>MPSHYDALPDLAFGHHPVYGIVAANPKNLAASTWMLKGFDFHPVPDQPTLYALANQNRDGQGRTTRAIELLRKAGYRVDVDATLDPALTPDTAPVRDRCPLGEPDVAIAEHPQLGIVAAIDDRASGLTGLALVEHGWRHDSGLDIYTLPATTGRGEALGKVADATLALHRSGLRVAVQPRLAQDVAARPCPAAAPATPRARGQVPPRASLLSAAALAASPAYVGLPGKAPVPAPVVPAVAVRPVDPASRSHVIADPTLVRRASHGRCR</sequence>